<feature type="region of interest" description="Disordered" evidence="1">
    <location>
        <begin position="209"/>
        <end position="238"/>
    </location>
</feature>
<geneLocation type="mitochondrion" evidence="2"/>
<gene>
    <name evidence="2" type="primary">orf2</name>
</gene>
<feature type="region of interest" description="Disordered" evidence="1">
    <location>
        <begin position="53"/>
        <end position="76"/>
    </location>
</feature>
<organism evidence="2">
    <name type="scientific">Halamphora calidilacuna</name>
    <dbReference type="NCBI Taxonomy" id="2133758"/>
    <lineage>
        <taxon>Eukaryota</taxon>
        <taxon>Sar</taxon>
        <taxon>Stramenopiles</taxon>
        <taxon>Ochrophyta</taxon>
        <taxon>Bacillariophyta</taxon>
        <taxon>Bacillariophyceae</taxon>
        <taxon>Bacillariophycidae</taxon>
        <taxon>Naviculales</taxon>
        <taxon>Amphipleuraceae</taxon>
        <taxon>Halamphora</taxon>
    </lineage>
</organism>
<protein>
    <submittedName>
        <fullName evidence="2">Uncharacterized protein</fullName>
    </submittedName>
</protein>
<feature type="compositionally biased region" description="Basic and acidic residues" evidence="1">
    <location>
        <begin position="53"/>
        <end position="68"/>
    </location>
</feature>
<name>A0A2R4A3P5_9STRA</name>
<sequence length="238" mass="26821">MMQQTPHATHEERMKVADQSVKEGFAHDPRKSFLYREGFVWLHSLPGLHMEPLPRDKLGETGPKDAPKHVASPPRTFQEMSEEIKQTTEEAIKQVDLLTDEQLDEWVKNNSEKIIAALPPDFQSDAKEHGLDSLGPEVLRELLHKGISQNHFDNIIRAKEHYEIESAVHVVVDHKKGTADFSFVEEESKLKSDDFSEISSSKLTLIDKSGNEETFSSGSAASSIDSNFVDQSDPHHNI</sequence>
<feature type="compositionally biased region" description="Low complexity" evidence="1">
    <location>
        <begin position="216"/>
        <end position="226"/>
    </location>
</feature>
<evidence type="ECO:0000256" key="1">
    <source>
        <dbReference type="SAM" id="MobiDB-lite"/>
    </source>
</evidence>
<evidence type="ECO:0000313" key="2">
    <source>
        <dbReference type="EMBL" id="AVR57692.1"/>
    </source>
</evidence>
<dbReference type="AlphaFoldDB" id="A0A2R4A3P5"/>
<accession>A0A2R4A3P5</accession>
<proteinExistence type="predicted"/>
<reference evidence="2" key="1">
    <citation type="submission" date="2017-09" db="EMBL/GenBank/DDBJ databases">
        <title>Your Publication.</title>
        <authorList>
            <person name="Keepers K.G."/>
            <person name="Pogoda C.S."/>
            <person name="Hamsher S.E."/>
            <person name="Stepanek J.G."/>
            <person name="Kane N.C."/>
            <person name="Kociolek J.P."/>
        </authorList>
    </citation>
    <scope>NUCLEOTIDE SEQUENCE</scope>
</reference>
<keyword evidence="2" id="KW-0496">Mitochondrion</keyword>
<dbReference type="EMBL" id="MF997424">
    <property type="protein sequence ID" value="AVR57692.1"/>
    <property type="molecule type" value="Genomic_DNA"/>
</dbReference>